<dbReference type="Proteomes" id="UP001164250">
    <property type="component" value="Chromosome 10"/>
</dbReference>
<keyword evidence="2" id="KW-1185">Reference proteome</keyword>
<accession>A0ACC1AG12</accession>
<reference evidence="2" key="1">
    <citation type="journal article" date="2023" name="G3 (Bethesda)">
        <title>Genome assembly and association tests identify interacting loci associated with vigor, precocity, and sex in interspecific pistachio rootstocks.</title>
        <authorList>
            <person name="Palmer W."/>
            <person name="Jacygrad E."/>
            <person name="Sagayaradj S."/>
            <person name="Cavanaugh K."/>
            <person name="Han R."/>
            <person name="Bertier L."/>
            <person name="Beede B."/>
            <person name="Kafkas S."/>
            <person name="Golino D."/>
            <person name="Preece J."/>
            <person name="Michelmore R."/>
        </authorList>
    </citation>
    <scope>NUCLEOTIDE SEQUENCE [LARGE SCALE GENOMIC DNA]</scope>
</reference>
<evidence type="ECO:0000313" key="2">
    <source>
        <dbReference type="Proteomes" id="UP001164250"/>
    </source>
</evidence>
<proteinExistence type="predicted"/>
<evidence type="ECO:0000313" key="1">
    <source>
        <dbReference type="EMBL" id="KAJ0085200.1"/>
    </source>
</evidence>
<protein>
    <submittedName>
        <fullName evidence="1">Uncharacterized protein</fullName>
    </submittedName>
</protein>
<dbReference type="EMBL" id="CM047906">
    <property type="protein sequence ID" value="KAJ0085200.1"/>
    <property type="molecule type" value="Genomic_DNA"/>
</dbReference>
<comment type="caution">
    <text evidence="1">The sequence shown here is derived from an EMBL/GenBank/DDBJ whole genome shotgun (WGS) entry which is preliminary data.</text>
</comment>
<organism evidence="1 2">
    <name type="scientific">Pistacia atlantica</name>
    <dbReference type="NCBI Taxonomy" id="434234"/>
    <lineage>
        <taxon>Eukaryota</taxon>
        <taxon>Viridiplantae</taxon>
        <taxon>Streptophyta</taxon>
        <taxon>Embryophyta</taxon>
        <taxon>Tracheophyta</taxon>
        <taxon>Spermatophyta</taxon>
        <taxon>Magnoliopsida</taxon>
        <taxon>eudicotyledons</taxon>
        <taxon>Gunneridae</taxon>
        <taxon>Pentapetalae</taxon>
        <taxon>rosids</taxon>
        <taxon>malvids</taxon>
        <taxon>Sapindales</taxon>
        <taxon>Anacardiaceae</taxon>
        <taxon>Pistacia</taxon>
    </lineage>
</organism>
<sequence>MTFPWTIVAMTCLSNLIVLLELHSAPICDTLLHEQELPLLIGLLQSILLNVQSSKGEVILGMQGGVGLVSYCFLKMKDFVSAVFIDAVLKFD</sequence>
<gene>
    <name evidence="1" type="ORF">Patl1_07068</name>
</gene>
<name>A0ACC1AG12_9ROSI</name>